<name>A0A6G1D7U6_9ORYZ</name>
<feature type="non-terminal residue" evidence="1">
    <location>
        <position position="1"/>
    </location>
</feature>
<dbReference type="AlphaFoldDB" id="A0A6G1D7U6"/>
<sequence>SSARYIEYEKKTGVYLEAEITRIRLSHYKGEKKKGDKQEPHLTVVEKPEHAGLGLEELVFLEAGLMTTKCQTDSHVAK</sequence>
<accession>A0A6G1D7U6</accession>
<keyword evidence="2" id="KW-1185">Reference proteome</keyword>
<organism evidence="1 2">
    <name type="scientific">Oryza meyeriana var. granulata</name>
    <dbReference type="NCBI Taxonomy" id="110450"/>
    <lineage>
        <taxon>Eukaryota</taxon>
        <taxon>Viridiplantae</taxon>
        <taxon>Streptophyta</taxon>
        <taxon>Embryophyta</taxon>
        <taxon>Tracheophyta</taxon>
        <taxon>Spermatophyta</taxon>
        <taxon>Magnoliopsida</taxon>
        <taxon>Liliopsida</taxon>
        <taxon>Poales</taxon>
        <taxon>Poaceae</taxon>
        <taxon>BOP clade</taxon>
        <taxon>Oryzoideae</taxon>
        <taxon>Oryzeae</taxon>
        <taxon>Oryzinae</taxon>
        <taxon>Oryza</taxon>
        <taxon>Oryza meyeriana</taxon>
    </lineage>
</organism>
<dbReference type="EMBL" id="SPHZ02000007">
    <property type="protein sequence ID" value="KAF0908788.1"/>
    <property type="molecule type" value="Genomic_DNA"/>
</dbReference>
<proteinExistence type="predicted"/>
<comment type="caution">
    <text evidence="1">The sequence shown here is derived from an EMBL/GenBank/DDBJ whole genome shotgun (WGS) entry which is preliminary data.</text>
</comment>
<dbReference type="Proteomes" id="UP000479710">
    <property type="component" value="Unassembled WGS sequence"/>
</dbReference>
<gene>
    <name evidence="1" type="ORF">E2562_028591</name>
</gene>
<feature type="non-terminal residue" evidence="1">
    <location>
        <position position="78"/>
    </location>
</feature>
<protein>
    <submittedName>
        <fullName evidence="1">Uncharacterized protein</fullName>
    </submittedName>
</protein>
<evidence type="ECO:0000313" key="2">
    <source>
        <dbReference type="Proteomes" id="UP000479710"/>
    </source>
</evidence>
<evidence type="ECO:0000313" key="1">
    <source>
        <dbReference type="EMBL" id="KAF0908788.1"/>
    </source>
</evidence>
<reference evidence="1 2" key="1">
    <citation type="submission" date="2019-11" db="EMBL/GenBank/DDBJ databases">
        <title>Whole genome sequence of Oryza granulata.</title>
        <authorList>
            <person name="Li W."/>
        </authorList>
    </citation>
    <scope>NUCLEOTIDE SEQUENCE [LARGE SCALE GENOMIC DNA]</scope>
    <source>
        <strain evidence="2">cv. Menghai</strain>
        <tissue evidence="1">Leaf</tissue>
    </source>
</reference>